<dbReference type="InterPro" id="IPR046335">
    <property type="entry name" value="LacI/GalR-like_sensor"/>
</dbReference>
<organism evidence="6 7">
    <name type="scientific">Pedococcus cremeus</name>
    <dbReference type="NCBI Taxonomy" id="587636"/>
    <lineage>
        <taxon>Bacteria</taxon>
        <taxon>Bacillati</taxon>
        <taxon>Actinomycetota</taxon>
        <taxon>Actinomycetes</taxon>
        <taxon>Micrococcales</taxon>
        <taxon>Intrasporangiaceae</taxon>
        <taxon>Pedococcus</taxon>
    </lineage>
</organism>
<dbReference type="CDD" id="cd06267">
    <property type="entry name" value="PBP1_LacI_sugar_binding-like"/>
    <property type="match status" value="1"/>
</dbReference>
<dbReference type="PROSITE" id="PS50932">
    <property type="entry name" value="HTH_LACI_2"/>
    <property type="match status" value="1"/>
</dbReference>
<dbReference type="SUPFAM" id="SSF47413">
    <property type="entry name" value="lambda repressor-like DNA-binding domains"/>
    <property type="match status" value="1"/>
</dbReference>
<evidence type="ECO:0000259" key="5">
    <source>
        <dbReference type="PROSITE" id="PS50932"/>
    </source>
</evidence>
<evidence type="ECO:0000256" key="2">
    <source>
        <dbReference type="ARBA" id="ARBA00023015"/>
    </source>
</evidence>
<dbReference type="Gene3D" id="1.10.260.40">
    <property type="entry name" value="lambda repressor-like DNA-binding domains"/>
    <property type="match status" value="1"/>
</dbReference>
<dbReference type="PROSITE" id="PS00356">
    <property type="entry name" value="HTH_LACI_1"/>
    <property type="match status" value="1"/>
</dbReference>
<accession>A0A1H9TJ24</accession>
<dbReference type="SUPFAM" id="SSF53822">
    <property type="entry name" value="Periplasmic binding protein-like I"/>
    <property type="match status" value="1"/>
</dbReference>
<gene>
    <name evidence="6" type="ORF">SAMN05216199_1625</name>
</gene>
<dbReference type="EMBL" id="FOHB01000002">
    <property type="protein sequence ID" value="SER96839.1"/>
    <property type="molecule type" value="Genomic_DNA"/>
</dbReference>
<dbReference type="STRING" id="587636.SAMN05216199_1625"/>
<dbReference type="PANTHER" id="PTHR30146:SF148">
    <property type="entry name" value="HTH-TYPE TRANSCRIPTIONAL REPRESSOR PURR-RELATED"/>
    <property type="match status" value="1"/>
</dbReference>
<dbReference type="PANTHER" id="PTHR30146">
    <property type="entry name" value="LACI-RELATED TRANSCRIPTIONAL REPRESSOR"/>
    <property type="match status" value="1"/>
</dbReference>
<evidence type="ECO:0000313" key="6">
    <source>
        <dbReference type="EMBL" id="SER96839.1"/>
    </source>
</evidence>
<evidence type="ECO:0000313" key="7">
    <source>
        <dbReference type="Proteomes" id="UP000199019"/>
    </source>
</evidence>
<keyword evidence="1" id="KW-0678">Repressor</keyword>
<evidence type="ECO:0000256" key="3">
    <source>
        <dbReference type="ARBA" id="ARBA00023125"/>
    </source>
</evidence>
<dbReference type="OrthoDB" id="4268837at2"/>
<keyword evidence="7" id="KW-1185">Reference proteome</keyword>
<dbReference type="Gene3D" id="3.40.50.2300">
    <property type="match status" value="2"/>
</dbReference>
<feature type="domain" description="HTH lacI-type" evidence="5">
    <location>
        <begin position="1"/>
        <end position="53"/>
    </location>
</feature>
<protein>
    <submittedName>
        <fullName evidence="6">Transcriptional regulator, LacI family</fullName>
    </submittedName>
</protein>
<dbReference type="GO" id="GO:0003700">
    <property type="term" value="F:DNA-binding transcription factor activity"/>
    <property type="evidence" value="ECO:0007669"/>
    <property type="project" value="TreeGrafter"/>
</dbReference>
<dbReference type="InterPro" id="IPR028082">
    <property type="entry name" value="Peripla_BP_I"/>
</dbReference>
<reference evidence="7" key="1">
    <citation type="submission" date="2016-10" db="EMBL/GenBank/DDBJ databases">
        <authorList>
            <person name="Varghese N."/>
            <person name="Submissions S."/>
        </authorList>
    </citation>
    <scope>NUCLEOTIDE SEQUENCE [LARGE SCALE GENOMIC DNA]</scope>
    <source>
        <strain evidence="7">CGMCC 1.6963</strain>
    </source>
</reference>
<keyword evidence="3" id="KW-0238">DNA-binding</keyword>
<name>A0A1H9TJ24_9MICO</name>
<evidence type="ECO:0000256" key="1">
    <source>
        <dbReference type="ARBA" id="ARBA00022491"/>
    </source>
</evidence>
<dbReference type="InterPro" id="IPR000843">
    <property type="entry name" value="HTH_LacI"/>
</dbReference>
<dbReference type="CDD" id="cd01392">
    <property type="entry name" value="HTH_LacI"/>
    <property type="match status" value="1"/>
</dbReference>
<evidence type="ECO:0000256" key="4">
    <source>
        <dbReference type="ARBA" id="ARBA00023163"/>
    </source>
</evidence>
<dbReference type="GO" id="GO:0000976">
    <property type="term" value="F:transcription cis-regulatory region binding"/>
    <property type="evidence" value="ECO:0007669"/>
    <property type="project" value="TreeGrafter"/>
</dbReference>
<dbReference type="Pfam" id="PF13377">
    <property type="entry name" value="Peripla_BP_3"/>
    <property type="match status" value="1"/>
</dbReference>
<keyword evidence="4" id="KW-0804">Transcription</keyword>
<dbReference type="Proteomes" id="UP000199019">
    <property type="component" value="Unassembled WGS sequence"/>
</dbReference>
<keyword evidence="2" id="KW-0805">Transcription regulation</keyword>
<dbReference type="SMART" id="SM00354">
    <property type="entry name" value="HTH_LACI"/>
    <property type="match status" value="1"/>
</dbReference>
<dbReference type="Pfam" id="PF00356">
    <property type="entry name" value="LacI"/>
    <property type="match status" value="1"/>
</dbReference>
<sequence>MSDVAKVAGVSVTTVSHVINRTRVVSEATERAVMAAVAECGYVPEHTARSLRHVGARTIGVAMSAISNVYFGEVVQAIESEAAAHGFTMLLADTHDRPTDEIRVVANFLERGVEAVILAPASDGREAIAQAARAGVPLTLVDRLVPQAAVDQVGTENVGPMRELVSHLADAGHRRIGMVSGLPGVVTTEERVTGYRQALRSKGIRASSDLIRSGSSDVAGGRAALLELLDLPKPPTAVVVANNLMTIGALQGARERGLRIPEDLALVSFDDFPWADVFHPRLTAMAQPTELLGREAVRMVLARLADPQLPPRRVVMPPTLKHRDSCGCAYGSLDPTAIPADRASAPASSST</sequence>
<dbReference type="InterPro" id="IPR010982">
    <property type="entry name" value="Lambda_DNA-bd_dom_sf"/>
</dbReference>
<proteinExistence type="predicted"/>
<dbReference type="AlphaFoldDB" id="A0A1H9TJ24"/>